<evidence type="ECO:0000313" key="10">
    <source>
        <dbReference type="Proteomes" id="UP001355207"/>
    </source>
</evidence>
<feature type="compositionally biased region" description="Polar residues" evidence="7">
    <location>
        <begin position="432"/>
        <end position="459"/>
    </location>
</feature>
<dbReference type="GeneID" id="91092132"/>
<feature type="compositionally biased region" description="Polar residues" evidence="7">
    <location>
        <begin position="548"/>
        <end position="559"/>
    </location>
</feature>
<protein>
    <recommendedName>
        <fullName evidence="8">Zn(2)-C6 fungal-type domain-containing protein</fullName>
    </recommendedName>
</protein>
<gene>
    <name evidence="9" type="ORF">L201_001460</name>
</gene>
<feature type="compositionally biased region" description="Polar residues" evidence="7">
    <location>
        <begin position="337"/>
        <end position="363"/>
    </location>
</feature>
<name>A0AAX4JNX4_9TREE</name>
<evidence type="ECO:0000256" key="2">
    <source>
        <dbReference type="ARBA" id="ARBA00022833"/>
    </source>
</evidence>
<feature type="compositionally biased region" description="Low complexity" evidence="7">
    <location>
        <begin position="316"/>
        <end position="328"/>
    </location>
</feature>
<proteinExistence type="predicted"/>
<dbReference type="SMART" id="SM00066">
    <property type="entry name" value="GAL4"/>
    <property type="match status" value="1"/>
</dbReference>
<organism evidence="9 10">
    <name type="scientific">Kwoniella dendrophila CBS 6074</name>
    <dbReference type="NCBI Taxonomy" id="1295534"/>
    <lineage>
        <taxon>Eukaryota</taxon>
        <taxon>Fungi</taxon>
        <taxon>Dikarya</taxon>
        <taxon>Basidiomycota</taxon>
        <taxon>Agaricomycotina</taxon>
        <taxon>Tremellomycetes</taxon>
        <taxon>Tremellales</taxon>
        <taxon>Cryptococcaceae</taxon>
        <taxon>Kwoniella</taxon>
    </lineage>
</organism>
<dbReference type="InterPro" id="IPR050335">
    <property type="entry name" value="ERT1_acuK_gluconeogen_tf"/>
</dbReference>
<sequence>MHSHIPDTTYADHAMRQFRGVPLGGTQPRGTMSMPNSPIMGRINDTAYVSAYGHGGQIAGNDSMKTDVWNSTNVKPHTAQGLSSLQSKQKITPHFLNHQQHHQVLPSCVSPIEIAPRNSDIYNNQRLTKYNRASIVPEFSPKSTAYASNANASYTNVANYNISPTSTHHILPNKVKDPNNTDAYNLPVYTNHTSNLNYLAPPPLNTTIQPPIHYSYTQGGYGNDNDLDNDIDMNHDTSSAGGRKKRVQVRIACTHCQKACKKCSNTRPCERCVKYGLEDCVDSTRKPRKTGVKRGPYKRRSMKYSTIGTGGTGEYSSSNNNNINSSSSTYLGKQIPAYSQDQKPQTLSQLPKSHNPYSSNISANHYFDDATTTDNSNKNHKRNYNNSDNTDNLPKRYTDTETGLTKLNDNMHDQLTSSTTSKLSFPLPLPNNLKTATIDENNNSYPPFPKSNKSLKASNPSISNTNNLLTALNNALSLPQQSQWINGERLNFSSTNGNGNGNGKASPLYPKTPVMPFPISLNGFTYQNNNEKQDPFSRAVSPIKQFQKHGSSGLSYDSLNSRTSNNNNTSTDHTRIMNTDENAHYQMNNTATILSDNIHENGRRYSIFNNTYDNDINHIQNTDIFSPIHSISANTPTFTFPSNIRRPNIRTLISSTTNSSRASSPVGADLDLPSSSGGPLSAIQNQNQYQIGLINQQDSELQSPTLFNGNDAYNINNNNNNNNNIIETNENEKEHRRQSINNMLLDEINQELDSWNTHQIDNRDIQVNDDQESRNKQVDGDLFEGLMGFN</sequence>
<dbReference type="PANTHER" id="PTHR47659">
    <property type="entry name" value="ZN(II)2CYS6 TRANSCRIPTION FACTOR (EUROFUNG)-RELATED"/>
    <property type="match status" value="1"/>
</dbReference>
<evidence type="ECO:0000259" key="8">
    <source>
        <dbReference type="PROSITE" id="PS50048"/>
    </source>
</evidence>
<evidence type="ECO:0000256" key="5">
    <source>
        <dbReference type="ARBA" id="ARBA00023163"/>
    </source>
</evidence>
<dbReference type="PROSITE" id="PS50048">
    <property type="entry name" value="ZN2_CY6_FUNGAL_2"/>
    <property type="match status" value="1"/>
</dbReference>
<keyword evidence="2" id="KW-0862">Zinc</keyword>
<feature type="compositionally biased region" description="Polar residues" evidence="7">
    <location>
        <begin position="400"/>
        <end position="423"/>
    </location>
</feature>
<keyword evidence="1" id="KW-0479">Metal-binding</keyword>
<keyword evidence="4" id="KW-0238">DNA-binding</keyword>
<accession>A0AAX4JNX4</accession>
<dbReference type="EMBL" id="CP144099">
    <property type="protein sequence ID" value="WWC86583.1"/>
    <property type="molecule type" value="Genomic_DNA"/>
</dbReference>
<evidence type="ECO:0000256" key="6">
    <source>
        <dbReference type="ARBA" id="ARBA00023242"/>
    </source>
</evidence>
<dbReference type="RefSeq" id="XP_066073346.1">
    <property type="nucleotide sequence ID" value="XM_066217249.1"/>
</dbReference>
<dbReference type="Proteomes" id="UP001355207">
    <property type="component" value="Chromosome 2"/>
</dbReference>
<dbReference type="GO" id="GO:0000981">
    <property type="term" value="F:DNA-binding transcription factor activity, RNA polymerase II-specific"/>
    <property type="evidence" value="ECO:0007669"/>
    <property type="project" value="InterPro"/>
</dbReference>
<dbReference type="AlphaFoldDB" id="A0AAX4JNX4"/>
<feature type="region of interest" description="Disordered" evidence="7">
    <location>
        <begin position="283"/>
        <end position="459"/>
    </location>
</feature>
<feature type="region of interest" description="Disordered" evidence="7">
    <location>
        <begin position="655"/>
        <end position="680"/>
    </location>
</feature>
<evidence type="ECO:0000313" key="9">
    <source>
        <dbReference type="EMBL" id="WWC86583.1"/>
    </source>
</evidence>
<feature type="region of interest" description="Disordered" evidence="7">
    <location>
        <begin position="547"/>
        <end position="573"/>
    </location>
</feature>
<dbReference type="CDD" id="cd00067">
    <property type="entry name" value="GAL4"/>
    <property type="match status" value="1"/>
</dbReference>
<evidence type="ECO:0000256" key="4">
    <source>
        <dbReference type="ARBA" id="ARBA00023125"/>
    </source>
</evidence>
<dbReference type="GO" id="GO:0008270">
    <property type="term" value="F:zinc ion binding"/>
    <property type="evidence" value="ECO:0007669"/>
    <property type="project" value="InterPro"/>
</dbReference>
<feature type="domain" description="Zn(2)-C6 fungal-type" evidence="8">
    <location>
        <begin position="252"/>
        <end position="282"/>
    </location>
</feature>
<evidence type="ECO:0000256" key="3">
    <source>
        <dbReference type="ARBA" id="ARBA00023015"/>
    </source>
</evidence>
<evidence type="ECO:0000256" key="7">
    <source>
        <dbReference type="SAM" id="MobiDB-lite"/>
    </source>
</evidence>
<dbReference type="InterPro" id="IPR001138">
    <property type="entry name" value="Zn2Cys6_DnaBD"/>
</dbReference>
<evidence type="ECO:0000256" key="1">
    <source>
        <dbReference type="ARBA" id="ARBA00022723"/>
    </source>
</evidence>
<dbReference type="GO" id="GO:0003677">
    <property type="term" value="F:DNA binding"/>
    <property type="evidence" value="ECO:0007669"/>
    <property type="project" value="UniProtKB-KW"/>
</dbReference>
<feature type="compositionally biased region" description="Low complexity" evidence="7">
    <location>
        <begin position="560"/>
        <end position="571"/>
    </location>
</feature>
<keyword evidence="10" id="KW-1185">Reference proteome</keyword>
<keyword evidence="3" id="KW-0805">Transcription regulation</keyword>
<feature type="compositionally biased region" description="Basic residues" evidence="7">
    <location>
        <begin position="286"/>
        <end position="302"/>
    </location>
</feature>
<dbReference type="PANTHER" id="PTHR47659:SF7">
    <property type="entry name" value="FUNGAL TRANSCRIPTIONAL REGULATORY PROTEIN, N-TERMINAL DOMAIN-CONTAINING PROTEIN"/>
    <property type="match status" value="1"/>
</dbReference>
<keyword evidence="5" id="KW-0804">Transcription</keyword>
<keyword evidence="6" id="KW-0539">Nucleus</keyword>
<reference evidence="9 10" key="1">
    <citation type="submission" date="2024-01" db="EMBL/GenBank/DDBJ databases">
        <title>Comparative genomics of Cryptococcus and Kwoniella reveals pathogenesis evolution and contrasting modes of karyotype evolution via chromosome fusion or intercentromeric recombination.</title>
        <authorList>
            <person name="Coelho M.A."/>
            <person name="David-Palma M."/>
            <person name="Shea T."/>
            <person name="Bowers K."/>
            <person name="McGinley-Smith S."/>
            <person name="Mohammad A.W."/>
            <person name="Gnirke A."/>
            <person name="Yurkov A.M."/>
            <person name="Nowrousian M."/>
            <person name="Sun S."/>
            <person name="Cuomo C.A."/>
            <person name="Heitman J."/>
        </authorList>
    </citation>
    <scope>NUCLEOTIDE SEQUENCE [LARGE SCALE GENOMIC DNA]</scope>
    <source>
        <strain evidence="9 10">CBS 6074</strain>
    </source>
</reference>